<comment type="caution">
    <text evidence="2">The sequence shown here is derived from an EMBL/GenBank/DDBJ whole genome shotgun (WGS) entry which is preliminary data.</text>
</comment>
<protein>
    <recommendedName>
        <fullName evidence="1">Replication-associated protein ORF2/G2P domain-containing protein</fullName>
    </recommendedName>
</protein>
<dbReference type="AlphaFoldDB" id="A0A940YA65"/>
<keyword evidence="3" id="KW-1185">Reference proteome</keyword>
<sequence length="206" mass="23144">MLTLTYREVGAWNPRHISDLLRLVRQWLGRRGVRFRYVWVAELQQRGALHYHALIWLPRGLTLPKPDKQGWWPHGSTRIEWARQPAGYLVKYASKLDSKVGTGFPPGARLHGHGGLEDFGRSVAQWFNLPAWAREVCDLAGRAVRRKGVGLVDRQSGICLPSPWGVSISPAGTVTATRRWSYIHALRDVAGPFSWLPEAAPCVPSP</sequence>
<dbReference type="Proteomes" id="UP000676246">
    <property type="component" value="Unassembled WGS sequence"/>
</dbReference>
<proteinExistence type="predicted"/>
<feature type="domain" description="Replication-associated protein ORF2/G2P" evidence="1">
    <location>
        <begin position="1"/>
        <end position="96"/>
    </location>
</feature>
<dbReference type="RefSeq" id="WP_210851486.1">
    <property type="nucleotide sequence ID" value="NZ_JAGQDD010000001.1"/>
</dbReference>
<evidence type="ECO:0000313" key="2">
    <source>
        <dbReference type="EMBL" id="MBQ0929231.1"/>
    </source>
</evidence>
<dbReference type="EMBL" id="JAGQDD010000001">
    <property type="protein sequence ID" value="MBQ0929231.1"/>
    <property type="molecule type" value="Genomic_DNA"/>
</dbReference>
<evidence type="ECO:0000313" key="3">
    <source>
        <dbReference type="Proteomes" id="UP000676246"/>
    </source>
</evidence>
<dbReference type="Pfam" id="PF23343">
    <property type="entry name" value="REP_ORF2-G2P"/>
    <property type="match status" value="1"/>
</dbReference>
<gene>
    <name evidence="2" type="ORF">KAK03_01955</name>
</gene>
<accession>A0A940YA65</accession>
<reference evidence="2 3" key="1">
    <citation type="submission" date="2021-04" db="EMBL/GenBank/DDBJ databases">
        <title>The genome sequence of Ideonella sp. 3Y2.</title>
        <authorList>
            <person name="Liu Y."/>
        </authorList>
    </citation>
    <scope>NUCLEOTIDE SEQUENCE [LARGE SCALE GENOMIC DNA]</scope>
    <source>
        <strain evidence="2 3">3Y2</strain>
    </source>
</reference>
<evidence type="ECO:0000259" key="1">
    <source>
        <dbReference type="Pfam" id="PF23343"/>
    </source>
</evidence>
<organism evidence="2 3">
    <name type="scientific">Ideonella alba</name>
    <dbReference type="NCBI Taxonomy" id="2824118"/>
    <lineage>
        <taxon>Bacteria</taxon>
        <taxon>Pseudomonadati</taxon>
        <taxon>Pseudomonadota</taxon>
        <taxon>Betaproteobacteria</taxon>
        <taxon>Burkholderiales</taxon>
        <taxon>Sphaerotilaceae</taxon>
        <taxon>Ideonella</taxon>
    </lineage>
</organism>
<name>A0A940YA65_9BURK</name>
<dbReference type="InterPro" id="IPR056906">
    <property type="entry name" value="ORF2/G2P_dom"/>
</dbReference>